<evidence type="ECO:0000313" key="8">
    <source>
        <dbReference type="Proteomes" id="UP000479000"/>
    </source>
</evidence>
<name>A0A6H5G7Q9_9HEMI</name>
<evidence type="ECO:0000256" key="1">
    <source>
        <dbReference type="ARBA" id="ARBA00022723"/>
    </source>
</evidence>
<protein>
    <recommendedName>
        <fullName evidence="6">Zinc finger PHD-type domain-containing protein</fullName>
    </recommendedName>
</protein>
<accession>A0A6H5G7Q9</accession>
<keyword evidence="8" id="KW-1185">Reference proteome</keyword>
<feature type="non-terminal residue" evidence="7">
    <location>
        <position position="362"/>
    </location>
</feature>
<evidence type="ECO:0000256" key="3">
    <source>
        <dbReference type="ARBA" id="ARBA00022833"/>
    </source>
</evidence>
<dbReference type="SUPFAM" id="SSF57903">
    <property type="entry name" value="FYVE/PHD zinc finger"/>
    <property type="match status" value="1"/>
</dbReference>
<dbReference type="Proteomes" id="UP000479000">
    <property type="component" value="Unassembled WGS sequence"/>
</dbReference>
<dbReference type="SMART" id="SM00249">
    <property type="entry name" value="PHD"/>
    <property type="match status" value="1"/>
</dbReference>
<dbReference type="InterPro" id="IPR001965">
    <property type="entry name" value="Znf_PHD"/>
</dbReference>
<organism evidence="7 8">
    <name type="scientific">Nesidiocoris tenuis</name>
    <dbReference type="NCBI Taxonomy" id="355587"/>
    <lineage>
        <taxon>Eukaryota</taxon>
        <taxon>Metazoa</taxon>
        <taxon>Ecdysozoa</taxon>
        <taxon>Arthropoda</taxon>
        <taxon>Hexapoda</taxon>
        <taxon>Insecta</taxon>
        <taxon>Pterygota</taxon>
        <taxon>Neoptera</taxon>
        <taxon>Paraneoptera</taxon>
        <taxon>Hemiptera</taxon>
        <taxon>Heteroptera</taxon>
        <taxon>Panheteroptera</taxon>
        <taxon>Cimicomorpha</taxon>
        <taxon>Miridae</taxon>
        <taxon>Dicyphina</taxon>
        <taxon>Nesidiocoris</taxon>
    </lineage>
</organism>
<keyword evidence="1" id="KW-0479">Metal-binding</keyword>
<dbReference type="AlphaFoldDB" id="A0A6H5G7Q9"/>
<feature type="domain" description="Zinc finger PHD-type" evidence="6">
    <location>
        <begin position="2"/>
        <end position="53"/>
    </location>
</feature>
<dbReference type="PROSITE" id="PS01359">
    <property type="entry name" value="ZF_PHD_1"/>
    <property type="match status" value="1"/>
</dbReference>
<gene>
    <name evidence="7" type="ORF">NTEN_LOCUS5113</name>
</gene>
<dbReference type="Gene3D" id="3.30.40.10">
    <property type="entry name" value="Zinc/RING finger domain, C3HC4 (zinc finger)"/>
    <property type="match status" value="1"/>
</dbReference>
<dbReference type="InterPro" id="IPR011011">
    <property type="entry name" value="Znf_FYVE_PHD"/>
</dbReference>
<sequence>MECGHCQSETNDGVICSVCNRHLHAACTRLGTVEKWTRMALERRGAWKCDSCSPGNLDPTHIYEQINDLRTHVARLSQENTELKNRIIALETRNRTGTDNQAAPILDAHSGDRIPQYIENELIKVPRLCTDNPWTLINFLDKLHLLNGMNEHLFKPIFQRLATYQQNSVLLRLATSDEPLTFTFVAKELLDELTTPHTQLKLVQSKILRPQFDSENFRTYVEQVMKFNKILSQYSETDLVKCILQGANTHTRAKFNFSTKPKTFIELQALVADVEKLELTETMQKSQSASRRSPQTQYTENYSRSAPTTPKSYGNFESDTDSPRNYTSKPKTSNYSSRTNHTDARTQQPQFNVNASPKSLPK</sequence>
<evidence type="ECO:0000256" key="2">
    <source>
        <dbReference type="ARBA" id="ARBA00022771"/>
    </source>
</evidence>
<keyword evidence="4" id="KW-0175">Coiled coil</keyword>
<evidence type="ECO:0000256" key="5">
    <source>
        <dbReference type="SAM" id="MobiDB-lite"/>
    </source>
</evidence>
<dbReference type="OrthoDB" id="10568622at2759"/>
<dbReference type="InterPro" id="IPR013083">
    <property type="entry name" value="Znf_RING/FYVE/PHD"/>
</dbReference>
<dbReference type="EMBL" id="CADCXU010007348">
    <property type="protein sequence ID" value="CAA9998830.1"/>
    <property type="molecule type" value="Genomic_DNA"/>
</dbReference>
<proteinExistence type="predicted"/>
<evidence type="ECO:0000259" key="6">
    <source>
        <dbReference type="SMART" id="SM00249"/>
    </source>
</evidence>
<keyword evidence="3" id="KW-0862">Zinc</keyword>
<feature type="region of interest" description="Disordered" evidence="5">
    <location>
        <begin position="282"/>
        <end position="362"/>
    </location>
</feature>
<reference evidence="7 8" key="1">
    <citation type="submission" date="2020-02" db="EMBL/GenBank/DDBJ databases">
        <authorList>
            <person name="Ferguson B K."/>
        </authorList>
    </citation>
    <scope>NUCLEOTIDE SEQUENCE [LARGE SCALE GENOMIC DNA]</scope>
</reference>
<keyword evidence="2" id="KW-0863">Zinc-finger</keyword>
<dbReference type="InterPro" id="IPR019786">
    <property type="entry name" value="Zinc_finger_PHD-type_CS"/>
</dbReference>
<evidence type="ECO:0000313" key="7">
    <source>
        <dbReference type="EMBL" id="CAA9998830.1"/>
    </source>
</evidence>
<dbReference type="GO" id="GO:0008270">
    <property type="term" value="F:zinc ion binding"/>
    <property type="evidence" value="ECO:0007669"/>
    <property type="project" value="UniProtKB-KW"/>
</dbReference>
<feature type="coiled-coil region" evidence="4">
    <location>
        <begin position="66"/>
        <end position="93"/>
    </location>
</feature>
<evidence type="ECO:0000256" key="4">
    <source>
        <dbReference type="SAM" id="Coils"/>
    </source>
</evidence>